<name>A0A2A6J8B0_9HYPH</name>
<feature type="transmembrane region" description="Helical" evidence="1">
    <location>
        <begin position="12"/>
        <end position="29"/>
    </location>
</feature>
<evidence type="ECO:0000313" key="3">
    <source>
        <dbReference type="Proteomes" id="UP000220768"/>
    </source>
</evidence>
<protein>
    <submittedName>
        <fullName evidence="2">Uncharacterized protein</fullName>
    </submittedName>
</protein>
<proteinExistence type="predicted"/>
<reference evidence="2 3" key="1">
    <citation type="submission" date="2017-09" db="EMBL/GenBank/DDBJ databases">
        <title>Comparative genomics of rhizobia isolated from Phaseolus vulgaris in China.</title>
        <authorList>
            <person name="Tong W."/>
        </authorList>
    </citation>
    <scope>NUCLEOTIDE SEQUENCE [LARGE SCALE GENOMIC DNA]</scope>
    <source>
        <strain evidence="2 3">C5</strain>
    </source>
</reference>
<dbReference type="Proteomes" id="UP000220768">
    <property type="component" value="Unassembled WGS sequence"/>
</dbReference>
<accession>A0A2A6J8B0</accession>
<evidence type="ECO:0000313" key="2">
    <source>
        <dbReference type="EMBL" id="PDT02469.1"/>
    </source>
</evidence>
<sequence>MLPIDLISPNSAPIANLTCLPLSAFLFIFRLKHIDVAKLNNDSTQIKFAEYKLDLLVAA</sequence>
<keyword evidence="3" id="KW-1185">Reference proteome</keyword>
<keyword evidence="1" id="KW-0472">Membrane</keyword>
<dbReference type="EMBL" id="NWSV01000013">
    <property type="protein sequence ID" value="PDT02469.1"/>
    <property type="molecule type" value="Genomic_DNA"/>
</dbReference>
<comment type="caution">
    <text evidence="2">The sequence shown here is derived from an EMBL/GenBank/DDBJ whole genome shotgun (WGS) entry which is preliminary data.</text>
</comment>
<organism evidence="2 3">
    <name type="scientific">Rhizobium chutanense</name>
    <dbReference type="NCBI Taxonomy" id="2035448"/>
    <lineage>
        <taxon>Bacteria</taxon>
        <taxon>Pseudomonadati</taxon>
        <taxon>Pseudomonadota</taxon>
        <taxon>Alphaproteobacteria</taxon>
        <taxon>Hyphomicrobiales</taxon>
        <taxon>Rhizobiaceae</taxon>
        <taxon>Rhizobium/Agrobacterium group</taxon>
        <taxon>Rhizobium</taxon>
    </lineage>
</organism>
<gene>
    <name evidence="2" type="ORF">CO666_19585</name>
</gene>
<keyword evidence="1" id="KW-0812">Transmembrane</keyword>
<keyword evidence="1" id="KW-1133">Transmembrane helix</keyword>
<evidence type="ECO:0000256" key="1">
    <source>
        <dbReference type="SAM" id="Phobius"/>
    </source>
</evidence>
<dbReference type="AlphaFoldDB" id="A0A2A6J8B0"/>